<gene>
    <name evidence="2" type="ORF">NE237_016813</name>
</gene>
<protein>
    <submittedName>
        <fullName evidence="2">Uncharacterized protein</fullName>
    </submittedName>
</protein>
<keyword evidence="3" id="KW-1185">Reference proteome</keyword>
<name>A0A9Q0HFH9_9MAGN</name>
<dbReference type="EMBL" id="JAMYWD010000007">
    <property type="protein sequence ID" value="KAJ4964964.1"/>
    <property type="molecule type" value="Genomic_DNA"/>
</dbReference>
<dbReference type="Proteomes" id="UP001141806">
    <property type="component" value="Unassembled WGS sequence"/>
</dbReference>
<organism evidence="2 3">
    <name type="scientific">Protea cynaroides</name>
    <dbReference type="NCBI Taxonomy" id="273540"/>
    <lineage>
        <taxon>Eukaryota</taxon>
        <taxon>Viridiplantae</taxon>
        <taxon>Streptophyta</taxon>
        <taxon>Embryophyta</taxon>
        <taxon>Tracheophyta</taxon>
        <taxon>Spermatophyta</taxon>
        <taxon>Magnoliopsida</taxon>
        <taxon>Proteales</taxon>
        <taxon>Proteaceae</taxon>
        <taxon>Protea</taxon>
    </lineage>
</organism>
<evidence type="ECO:0000256" key="1">
    <source>
        <dbReference type="SAM" id="Coils"/>
    </source>
</evidence>
<sequence length="205" mass="23664">MDVLQFIDGLKVISEHEVNLKRHLEDSERTWDDAVKIRRSYSKKNEALTKEFDEMKVMVAQAALDQAEVEQLRVDLAVEIKKEDEERAQLTDDLKAERKKSNDLSQSKEVLEKTLWEYHNFANTVEEKRRTLSGCSNSSKPLSLKKKEADGDFNFSRYKLDMDHPMNHEEEEEEDSIDEQALEDVLQVLSLEAASDKLPLAVIPA</sequence>
<evidence type="ECO:0000313" key="3">
    <source>
        <dbReference type="Proteomes" id="UP001141806"/>
    </source>
</evidence>
<evidence type="ECO:0000313" key="2">
    <source>
        <dbReference type="EMBL" id="KAJ4964964.1"/>
    </source>
</evidence>
<feature type="coiled-coil region" evidence="1">
    <location>
        <begin position="80"/>
        <end position="114"/>
    </location>
</feature>
<keyword evidence="1" id="KW-0175">Coiled coil</keyword>
<proteinExistence type="predicted"/>
<comment type="caution">
    <text evidence="2">The sequence shown here is derived from an EMBL/GenBank/DDBJ whole genome shotgun (WGS) entry which is preliminary data.</text>
</comment>
<accession>A0A9Q0HFH9</accession>
<reference evidence="2" key="1">
    <citation type="journal article" date="2023" name="Plant J.">
        <title>The genome of the king protea, Protea cynaroides.</title>
        <authorList>
            <person name="Chang J."/>
            <person name="Duong T.A."/>
            <person name="Schoeman C."/>
            <person name="Ma X."/>
            <person name="Roodt D."/>
            <person name="Barker N."/>
            <person name="Li Z."/>
            <person name="Van de Peer Y."/>
            <person name="Mizrachi E."/>
        </authorList>
    </citation>
    <scope>NUCLEOTIDE SEQUENCE</scope>
    <source>
        <tissue evidence="2">Young leaves</tissue>
    </source>
</reference>
<dbReference type="AlphaFoldDB" id="A0A9Q0HFH9"/>